<evidence type="ECO:0000256" key="3">
    <source>
        <dbReference type="SAM" id="MobiDB-lite"/>
    </source>
</evidence>
<evidence type="ECO:0000256" key="1">
    <source>
        <dbReference type="ARBA" id="ARBA00022737"/>
    </source>
</evidence>
<feature type="region of interest" description="Disordered" evidence="3">
    <location>
        <begin position="238"/>
        <end position="300"/>
    </location>
</feature>
<organism evidence="5 6">
    <name type="scientific">Chiloscyllium punctatum</name>
    <name type="common">Brownbanded bambooshark</name>
    <name type="synonym">Hemiscyllium punctatum</name>
    <dbReference type="NCBI Taxonomy" id="137246"/>
    <lineage>
        <taxon>Eukaryota</taxon>
        <taxon>Metazoa</taxon>
        <taxon>Chordata</taxon>
        <taxon>Craniata</taxon>
        <taxon>Vertebrata</taxon>
        <taxon>Chondrichthyes</taxon>
        <taxon>Elasmobranchii</taxon>
        <taxon>Galeomorphii</taxon>
        <taxon>Galeoidea</taxon>
        <taxon>Orectolobiformes</taxon>
        <taxon>Hemiscylliidae</taxon>
        <taxon>Chiloscyllium</taxon>
    </lineage>
</organism>
<feature type="region of interest" description="Disordered" evidence="3">
    <location>
        <begin position="84"/>
        <end position="104"/>
    </location>
</feature>
<keyword evidence="1" id="KW-0677">Repeat</keyword>
<proteinExistence type="predicted"/>
<feature type="region of interest" description="Disordered" evidence="3">
    <location>
        <begin position="437"/>
        <end position="498"/>
    </location>
</feature>
<feature type="chain" id="PRO_5019224372" evidence="4">
    <location>
        <begin position="33"/>
        <end position="544"/>
    </location>
</feature>
<feature type="coiled-coil region" evidence="2">
    <location>
        <begin position="109"/>
        <end position="196"/>
    </location>
</feature>
<keyword evidence="6" id="KW-1185">Reference proteome</keyword>
<keyword evidence="2" id="KW-0175">Coiled coil</keyword>
<protein>
    <submittedName>
        <fullName evidence="5">Uncharacterized protein</fullName>
    </submittedName>
</protein>
<dbReference type="OrthoDB" id="6285196at2759"/>
<feature type="region of interest" description="Disordered" evidence="3">
    <location>
        <begin position="37"/>
        <end position="63"/>
    </location>
</feature>
<sequence>MRVTKSWRDCGSARRLVALLCVCKLIPCTTKAAGYREKRERERERGGHVQDRRVEQRAARTEGESPVLMQWSWDLTDSHLRRETSWRSRGTQGSKYLEDAPPPPAGKIRELLAEKMQELEQRVIEADQRAENAEKQVQAMQEKLKAANIQTSESENSLFKKYQELTNTLQEKDDVIQRLEQQLDKQNQMRAREAKVIEEKAARIKEWVTFKLRELEFENHHLKETTQKQAEQIEALRAKIQDSRSERPGADATVDGASEAIPVPSAAPAQPAPGGEEPCVEGRKEQPRRSPTEREEGCAEAGSRLLWHEACSPESAPGLAEDECPQAGPTPRAAKETVKAPPDADGATQRPRPTLPALAAREGPVGTSMTLPKVRTPLAPRDSIQLAKKHLSQPHAGTADRPHRVVRIDICPSFKPAGPARQPVQVQETDIDDVPEQMETEESGGAPAKECSVPSPTSSPSPAPASLPSLPASKEASVDSESSPRRNEPPPPPLHRLPSWVRGIISEPFFSLPHWAKPGFHFPYFATVYQTDSCDCRNHWEFRE</sequence>
<feature type="signal peptide" evidence="4">
    <location>
        <begin position="1"/>
        <end position="32"/>
    </location>
</feature>
<evidence type="ECO:0000256" key="4">
    <source>
        <dbReference type="SAM" id="SignalP"/>
    </source>
</evidence>
<dbReference type="EMBL" id="BEZZ01002220">
    <property type="protein sequence ID" value="GCC21425.1"/>
    <property type="molecule type" value="Genomic_DNA"/>
</dbReference>
<accession>A0A401RTE4</accession>
<dbReference type="STRING" id="137246.A0A401RTE4"/>
<dbReference type="OMA" id="LLWHEAC"/>
<evidence type="ECO:0000313" key="5">
    <source>
        <dbReference type="EMBL" id="GCC21425.1"/>
    </source>
</evidence>
<evidence type="ECO:0000256" key="2">
    <source>
        <dbReference type="SAM" id="Coils"/>
    </source>
</evidence>
<gene>
    <name evidence="5" type="ORF">chiPu_0019896</name>
</gene>
<feature type="compositionally biased region" description="Low complexity" evidence="3">
    <location>
        <begin position="260"/>
        <end position="273"/>
    </location>
</feature>
<dbReference type="Proteomes" id="UP000287033">
    <property type="component" value="Unassembled WGS sequence"/>
</dbReference>
<dbReference type="AlphaFoldDB" id="A0A401RTE4"/>
<comment type="caution">
    <text evidence="5">The sequence shown here is derived from an EMBL/GenBank/DDBJ whole genome shotgun (WGS) entry which is preliminary data.</text>
</comment>
<feature type="compositionally biased region" description="Basic and acidic residues" evidence="3">
    <location>
        <begin position="238"/>
        <end position="249"/>
    </location>
</feature>
<reference evidence="5 6" key="1">
    <citation type="journal article" date="2018" name="Nat. Ecol. Evol.">
        <title>Shark genomes provide insights into elasmobranch evolution and the origin of vertebrates.</title>
        <authorList>
            <person name="Hara Y"/>
            <person name="Yamaguchi K"/>
            <person name="Onimaru K"/>
            <person name="Kadota M"/>
            <person name="Koyanagi M"/>
            <person name="Keeley SD"/>
            <person name="Tatsumi K"/>
            <person name="Tanaka K"/>
            <person name="Motone F"/>
            <person name="Kageyama Y"/>
            <person name="Nozu R"/>
            <person name="Adachi N"/>
            <person name="Nishimura O"/>
            <person name="Nakagawa R"/>
            <person name="Tanegashima C"/>
            <person name="Kiyatake I"/>
            <person name="Matsumoto R"/>
            <person name="Murakumo K"/>
            <person name="Nishida K"/>
            <person name="Terakita A"/>
            <person name="Kuratani S"/>
            <person name="Sato K"/>
            <person name="Hyodo S Kuraku.S."/>
        </authorList>
    </citation>
    <scope>NUCLEOTIDE SEQUENCE [LARGE SCALE GENOMIC DNA]</scope>
</reference>
<dbReference type="PANTHER" id="PTHR22903:SF4">
    <property type="entry name" value="PLECKSTRIN HOMOLOGY DOMAIN-CONTAINING FAMILY H MEMBER 1"/>
    <property type="match status" value="1"/>
</dbReference>
<feature type="compositionally biased region" description="Basic and acidic residues" evidence="3">
    <location>
        <begin position="280"/>
        <end position="297"/>
    </location>
</feature>
<keyword evidence="4" id="KW-0732">Signal</keyword>
<name>A0A401RTE4_CHIPU</name>
<dbReference type="PANTHER" id="PTHR22903">
    <property type="entry name" value="PLEKHH PROTEIN"/>
    <property type="match status" value="1"/>
</dbReference>
<evidence type="ECO:0000313" key="6">
    <source>
        <dbReference type="Proteomes" id="UP000287033"/>
    </source>
</evidence>
<feature type="region of interest" description="Disordered" evidence="3">
    <location>
        <begin position="313"/>
        <end position="377"/>
    </location>
</feature>